<evidence type="ECO:0000313" key="6">
    <source>
        <dbReference type="Proteomes" id="UP000070572"/>
    </source>
</evidence>
<comment type="caution">
    <text evidence="5">The sequence shown here is derived from an EMBL/GenBank/DDBJ whole genome shotgun (WGS) entry which is preliminary data.</text>
</comment>
<dbReference type="Pfam" id="PF04073">
    <property type="entry name" value="tRNA_edit"/>
    <property type="match status" value="1"/>
</dbReference>
<feature type="domain" description="YbaK/aminoacyl-tRNA synthetase-associated" evidence="4">
    <location>
        <begin position="73"/>
        <end position="185"/>
    </location>
</feature>
<comment type="similarity">
    <text evidence="1">Belongs to the prolyl-tRNA editing family. YbaK/EbsC subfamily.</text>
</comment>
<organism evidence="5 6">
    <name type="scientific">Varibaculum cambriense</name>
    <dbReference type="NCBI Taxonomy" id="184870"/>
    <lineage>
        <taxon>Bacteria</taxon>
        <taxon>Bacillati</taxon>
        <taxon>Actinomycetota</taxon>
        <taxon>Actinomycetes</taxon>
        <taxon>Actinomycetales</taxon>
        <taxon>Actinomycetaceae</taxon>
        <taxon>Varibaculum</taxon>
    </lineage>
</organism>
<dbReference type="SUPFAM" id="SSF55826">
    <property type="entry name" value="YbaK/ProRS associated domain"/>
    <property type="match status" value="1"/>
</dbReference>
<evidence type="ECO:0000313" key="5">
    <source>
        <dbReference type="EMBL" id="KXB81809.1"/>
    </source>
</evidence>
<dbReference type="PANTHER" id="PTHR30411:SF0">
    <property type="entry name" value="CYS-TRNA(PRO)_CYS-TRNA(CYS) DEACYLASE YBAK"/>
    <property type="match status" value="1"/>
</dbReference>
<name>A0AB34X1C3_9ACTO</name>
<sequence>MEILNADAAEGRSYFRSKIFESVKLAEKTPRKAGAVMGKKHVKTNAMRILENAGIAAQMTQVSSKGEFLDALTIAQELGVDPQLVFKTLVLEGGPGEHFVAVVPATHELDLKATARCFGVKQVGMLPLKKLTPLTGYLKGACSPLGMKKDFPTVIDESAFAQEKIYVSAGKRGYQILVAATDLQRVIAAQRGDISRP</sequence>
<dbReference type="RefSeq" id="WP_257994944.1">
    <property type="nucleotide sequence ID" value="NZ_PNGC01000003.1"/>
</dbReference>
<evidence type="ECO:0000256" key="2">
    <source>
        <dbReference type="ARBA" id="ARBA00022917"/>
    </source>
</evidence>
<dbReference type="PANTHER" id="PTHR30411">
    <property type="entry name" value="CYTOPLASMIC PROTEIN"/>
    <property type="match status" value="1"/>
</dbReference>
<keyword evidence="3" id="KW-0456">Lyase</keyword>
<dbReference type="GO" id="GO:0002161">
    <property type="term" value="F:aminoacyl-tRNA deacylase activity"/>
    <property type="evidence" value="ECO:0007669"/>
    <property type="project" value="InterPro"/>
</dbReference>
<accession>A0AB34X1C3</accession>
<dbReference type="GO" id="GO:0016829">
    <property type="term" value="F:lyase activity"/>
    <property type="evidence" value="ECO:0007669"/>
    <property type="project" value="UniProtKB-KW"/>
</dbReference>
<dbReference type="NCBIfam" id="TIGR00011">
    <property type="entry name" value="YbaK_EbsC"/>
    <property type="match status" value="1"/>
</dbReference>
<dbReference type="InterPro" id="IPR007214">
    <property type="entry name" value="YbaK/aa-tRNA-synth-assoc-dom"/>
</dbReference>
<dbReference type="Proteomes" id="UP000070572">
    <property type="component" value="Unassembled WGS sequence"/>
</dbReference>
<dbReference type="GO" id="GO:0006412">
    <property type="term" value="P:translation"/>
    <property type="evidence" value="ECO:0007669"/>
    <property type="project" value="UniProtKB-KW"/>
</dbReference>
<evidence type="ECO:0000256" key="1">
    <source>
        <dbReference type="ARBA" id="ARBA00009798"/>
    </source>
</evidence>
<dbReference type="InterPro" id="IPR004369">
    <property type="entry name" value="Prolyl-tRNA_editing_YbaK/EbsC"/>
</dbReference>
<dbReference type="EMBL" id="LSDN01000005">
    <property type="protein sequence ID" value="KXB81809.1"/>
    <property type="molecule type" value="Genomic_DNA"/>
</dbReference>
<dbReference type="AlphaFoldDB" id="A0AB34X1C3"/>
<proteinExistence type="inferred from homology"/>
<evidence type="ECO:0000259" key="4">
    <source>
        <dbReference type="Pfam" id="PF04073"/>
    </source>
</evidence>
<evidence type="ECO:0000256" key="3">
    <source>
        <dbReference type="ARBA" id="ARBA00023239"/>
    </source>
</evidence>
<dbReference type="CDD" id="cd00002">
    <property type="entry name" value="YbaK_deacylase"/>
    <property type="match status" value="1"/>
</dbReference>
<dbReference type="InterPro" id="IPR036754">
    <property type="entry name" value="YbaK/aa-tRNA-synt-asso_dom_sf"/>
</dbReference>
<protein>
    <submittedName>
        <fullName evidence="5">YbaK/EbsC protein</fullName>
    </submittedName>
</protein>
<gene>
    <name evidence="5" type="ORF">HMPREF1862_00236</name>
</gene>
<dbReference type="Gene3D" id="3.90.960.10">
    <property type="entry name" value="YbaK/aminoacyl-tRNA synthetase-associated domain"/>
    <property type="match status" value="1"/>
</dbReference>
<keyword evidence="2" id="KW-0648">Protein biosynthesis</keyword>
<reference evidence="5 6" key="1">
    <citation type="submission" date="2016-01" db="EMBL/GenBank/DDBJ databases">
        <authorList>
            <person name="Mitreva M."/>
            <person name="Pepin K.H."/>
            <person name="Mihindukulasuriya K.A."/>
            <person name="Fulton R."/>
            <person name="Fronick C."/>
            <person name="O'Laughlin M."/>
            <person name="Miner T."/>
            <person name="Herter B."/>
            <person name="Rosa B.A."/>
            <person name="Cordes M."/>
            <person name="Tomlinson C."/>
            <person name="Wollam A."/>
            <person name="Palsikar V.B."/>
            <person name="Mardis E.R."/>
            <person name="Wilson R.K."/>
        </authorList>
    </citation>
    <scope>NUCLEOTIDE SEQUENCE [LARGE SCALE GENOMIC DNA]</scope>
    <source>
        <strain evidence="5 6">DNF00696</strain>
    </source>
</reference>